<proteinExistence type="predicted"/>
<evidence type="ECO:0000256" key="1">
    <source>
        <dbReference type="SAM" id="MobiDB-lite"/>
    </source>
</evidence>
<feature type="region of interest" description="Disordered" evidence="1">
    <location>
        <begin position="86"/>
        <end position="113"/>
    </location>
</feature>
<evidence type="ECO:0000313" key="2">
    <source>
        <dbReference type="EMBL" id="KAK9307697.1"/>
    </source>
</evidence>
<dbReference type="EMBL" id="JAWNGG020000027">
    <property type="protein sequence ID" value="KAK9307697.1"/>
    <property type="molecule type" value="Genomic_DNA"/>
</dbReference>
<dbReference type="AlphaFoldDB" id="A0AAW1ACY8"/>
<protein>
    <submittedName>
        <fullName evidence="2">Uncharacterized protein</fullName>
    </submittedName>
</protein>
<evidence type="ECO:0000313" key="3">
    <source>
        <dbReference type="Proteomes" id="UP001432146"/>
    </source>
</evidence>
<accession>A0AAW1ACY8</accession>
<feature type="compositionally biased region" description="Basic and acidic residues" evidence="1">
    <location>
        <begin position="90"/>
        <end position="99"/>
    </location>
</feature>
<keyword evidence="3" id="KW-1185">Reference proteome</keyword>
<name>A0AAW1ACY8_9HYME</name>
<reference evidence="2 3" key="1">
    <citation type="submission" date="2024-05" db="EMBL/GenBank/DDBJ databases">
        <title>The nuclear and mitochondrial genome assemblies of Tetragonisca angustula (Apidae: Meliponini), a tiny yet remarkable pollinator in the Neotropics.</title>
        <authorList>
            <person name="Ferrari R."/>
            <person name="Ricardo P.C."/>
            <person name="Dias F.C."/>
            <person name="Araujo N.S."/>
            <person name="Soares D.O."/>
            <person name="Zhou Q.-S."/>
            <person name="Zhu C.-D."/>
            <person name="Coutinho L."/>
            <person name="Airas M.C."/>
            <person name="Batista T.M."/>
        </authorList>
    </citation>
    <scope>NUCLEOTIDE SEQUENCE [LARGE SCALE GENOMIC DNA]</scope>
    <source>
        <strain evidence="2">ASF017062</strain>
        <tissue evidence="2">Abdomen</tissue>
    </source>
</reference>
<comment type="caution">
    <text evidence="2">The sequence shown here is derived from an EMBL/GenBank/DDBJ whole genome shotgun (WGS) entry which is preliminary data.</text>
</comment>
<dbReference type="Proteomes" id="UP001432146">
    <property type="component" value="Unassembled WGS sequence"/>
</dbReference>
<gene>
    <name evidence="2" type="ORF">QLX08_002095</name>
</gene>
<sequence length="113" mass="12920">MRWEIVGIFKPGGTYGQLFDQLLRFAENSQPHRRVSGPTIHLGADPYFFTFHTSHSLWEVRKHGTASPGFEMEKINFPPLETTIGPPLPFHRDPIDENRPLLNDEGQETILPP</sequence>
<organism evidence="2 3">
    <name type="scientific">Tetragonisca angustula</name>
    <dbReference type="NCBI Taxonomy" id="166442"/>
    <lineage>
        <taxon>Eukaryota</taxon>
        <taxon>Metazoa</taxon>
        <taxon>Ecdysozoa</taxon>
        <taxon>Arthropoda</taxon>
        <taxon>Hexapoda</taxon>
        <taxon>Insecta</taxon>
        <taxon>Pterygota</taxon>
        <taxon>Neoptera</taxon>
        <taxon>Endopterygota</taxon>
        <taxon>Hymenoptera</taxon>
        <taxon>Apocrita</taxon>
        <taxon>Aculeata</taxon>
        <taxon>Apoidea</taxon>
        <taxon>Anthophila</taxon>
        <taxon>Apidae</taxon>
        <taxon>Tetragonisca</taxon>
    </lineage>
</organism>